<dbReference type="InterPro" id="IPR013126">
    <property type="entry name" value="Hsp_70_fam"/>
</dbReference>
<dbReference type="PRINTS" id="PR00301">
    <property type="entry name" value="HEATSHOCK70"/>
</dbReference>
<dbReference type="AlphaFoldDB" id="A0A095SLC4"/>
<comment type="similarity">
    <text evidence="1 8 9">Belongs to the heat shock protein 70 family.</text>
</comment>
<evidence type="ECO:0000256" key="8">
    <source>
        <dbReference type="HAMAP-Rule" id="MF_00332"/>
    </source>
</evidence>
<evidence type="ECO:0000256" key="5">
    <source>
        <dbReference type="ARBA" id="ARBA00022840"/>
    </source>
</evidence>
<dbReference type="InterPro" id="IPR043129">
    <property type="entry name" value="ATPase_NBD"/>
</dbReference>
<dbReference type="Gene3D" id="2.60.34.10">
    <property type="entry name" value="Substrate Binding Domain Of DNAk, Chain A, domain 1"/>
    <property type="match status" value="1"/>
</dbReference>
<dbReference type="Gene3D" id="1.20.1270.10">
    <property type="match status" value="1"/>
</dbReference>
<evidence type="ECO:0000256" key="1">
    <source>
        <dbReference type="ARBA" id="ARBA00007381"/>
    </source>
</evidence>
<dbReference type="InterPro" id="IPR012725">
    <property type="entry name" value="Chaperone_DnaK"/>
</dbReference>
<gene>
    <name evidence="8" type="primary">dnaK</name>
    <name evidence="11" type="ORF">Y5S_01538</name>
</gene>
<evidence type="ECO:0000256" key="6">
    <source>
        <dbReference type="ARBA" id="ARBA00023016"/>
    </source>
</evidence>
<dbReference type="Proteomes" id="UP000029444">
    <property type="component" value="Unassembled WGS sequence"/>
</dbReference>
<evidence type="ECO:0000256" key="10">
    <source>
        <dbReference type="SAM" id="MobiDB-lite"/>
    </source>
</evidence>
<reference evidence="11 12" key="1">
    <citation type="submission" date="2012-09" db="EMBL/GenBank/DDBJ databases">
        <title>Genome Sequence of alkane-degrading Bacterium Alcanivorax sp. 19-m-6.</title>
        <authorList>
            <person name="Lai Q."/>
            <person name="Shao Z."/>
        </authorList>
    </citation>
    <scope>NUCLEOTIDE SEQUENCE [LARGE SCALE GENOMIC DNA]</scope>
    <source>
        <strain evidence="11 12">19-m-6</strain>
    </source>
</reference>
<evidence type="ECO:0000256" key="9">
    <source>
        <dbReference type="RuleBase" id="RU003322"/>
    </source>
</evidence>
<dbReference type="Pfam" id="PF00012">
    <property type="entry name" value="HSP70"/>
    <property type="match status" value="1"/>
</dbReference>
<dbReference type="STRING" id="1177154.Y5S_01538"/>
<keyword evidence="12" id="KW-1185">Reference proteome</keyword>
<keyword evidence="5 8" id="KW-0067">ATP-binding</keyword>
<dbReference type="NCBIfam" id="TIGR02350">
    <property type="entry name" value="prok_dnaK"/>
    <property type="match status" value="1"/>
</dbReference>
<dbReference type="PANTHER" id="PTHR19375">
    <property type="entry name" value="HEAT SHOCK PROTEIN 70KDA"/>
    <property type="match status" value="1"/>
</dbReference>
<evidence type="ECO:0000256" key="3">
    <source>
        <dbReference type="ARBA" id="ARBA00022553"/>
    </source>
</evidence>
<proteinExistence type="evidence at transcript level"/>
<evidence type="ECO:0000256" key="7">
    <source>
        <dbReference type="ARBA" id="ARBA00023186"/>
    </source>
</evidence>
<keyword evidence="7 8" id="KW-0143">Chaperone</keyword>
<feature type="modified residue" description="Phosphothreonine; by autocatalysis" evidence="8">
    <location>
        <position position="199"/>
    </location>
</feature>
<dbReference type="eggNOG" id="COG0443">
    <property type="taxonomic scope" value="Bacteria"/>
</dbReference>
<keyword evidence="6 8" id="KW-0346">Stress response</keyword>
<dbReference type="FunFam" id="2.60.34.10:FF:000014">
    <property type="entry name" value="Chaperone protein DnaK HSP70"/>
    <property type="match status" value="1"/>
</dbReference>
<dbReference type="NCBIfam" id="NF003520">
    <property type="entry name" value="PRK05183.1"/>
    <property type="match status" value="1"/>
</dbReference>
<dbReference type="GO" id="GO:0051082">
    <property type="term" value="F:unfolded protein binding"/>
    <property type="evidence" value="ECO:0007669"/>
    <property type="project" value="InterPro"/>
</dbReference>
<dbReference type="InterPro" id="IPR029047">
    <property type="entry name" value="HSP70_peptide-bd_sf"/>
</dbReference>
<dbReference type="PROSITE" id="PS00297">
    <property type="entry name" value="HSP70_1"/>
    <property type="match status" value="1"/>
</dbReference>
<dbReference type="InterPro" id="IPR018181">
    <property type="entry name" value="Heat_shock_70_CS"/>
</dbReference>
<dbReference type="InterPro" id="IPR029048">
    <property type="entry name" value="HSP70_C_sf"/>
</dbReference>
<name>A0A095SLC4_9GAMM</name>
<feature type="compositionally biased region" description="Acidic residues" evidence="10">
    <location>
        <begin position="625"/>
        <end position="640"/>
    </location>
</feature>
<comment type="caution">
    <text evidence="11">The sequence shown here is derived from an EMBL/GenBank/DDBJ whole genome shotgun (WGS) entry which is preliminary data.</text>
</comment>
<dbReference type="PROSITE" id="PS01036">
    <property type="entry name" value="HSP70_3"/>
    <property type="match status" value="1"/>
</dbReference>
<feature type="region of interest" description="Disordered" evidence="10">
    <location>
        <begin position="607"/>
        <end position="640"/>
    </location>
</feature>
<sequence>MGKIIGIDLGTTNSCVAVLEGDKAKVIENSEGARTTPSIIAYTDDKETLVGQAAKRQAVTNPENTLYAVKRLIGRRFEDDVVQKDIKMVPYKIAKADNGDAWVEVKGEKMAPPQISAQVLKKMKKTAEDYLGETVTEAVITVPAYFNDSQRQATKDAGRIAGLDVKRIINEPTAAALAYGMDKKGGDRTIAVYDLGGGTFDISIIEIAEVDGEHQFEVLATNGDTFLGGEDFDLALINFLADQFKADSGIDLGGDPLAMQRLKEAAEKAKIELSSAEQTEVNLPYITADATGPKHLVVKVTRAKLESLVGDLVTRSLEPCKTALKDAGVNAADITDVILVGGQTRMPMVQKKVSEFFGKEPRKDVNPDEAVAMGAAIQGAVLSGDVKDVLLLDVTPLTLGIETMGGVMTPLIEKNTTIPTNASQVFSTADDNQTAVTVHVLQGERKQAGQNKSLGQFNLEDIPPAPRGMPQIEVTFDIDANGILHVSAKDKATGKEQSIQIKASSGLSDEEIDQMVADAEAHADEDKKFEELVQTRNQADHLVHATRKTLDEAGDKATDEEKESITKAVNELEEAAKGSDKDDIEAKIKALSEVSAPLAQKLYAEQAQQAEGAAGAEGEQAAGDDVVDAEFEEVDDDKKK</sequence>
<dbReference type="GO" id="GO:0005524">
    <property type="term" value="F:ATP binding"/>
    <property type="evidence" value="ECO:0007669"/>
    <property type="project" value="UniProtKB-UniRule"/>
</dbReference>
<dbReference type="SUPFAM" id="SSF53067">
    <property type="entry name" value="Actin-like ATPase domain"/>
    <property type="match status" value="2"/>
</dbReference>
<dbReference type="RefSeq" id="WP_035231988.1">
    <property type="nucleotide sequence ID" value="NZ_ARXV01000005.1"/>
</dbReference>
<dbReference type="NCBIfam" id="NF001413">
    <property type="entry name" value="PRK00290.1"/>
    <property type="match status" value="1"/>
</dbReference>
<dbReference type="GO" id="GO:0140662">
    <property type="term" value="F:ATP-dependent protein folding chaperone"/>
    <property type="evidence" value="ECO:0007669"/>
    <property type="project" value="InterPro"/>
</dbReference>
<dbReference type="OrthoDB" id="9766019at2"/>
<dbReference type="PATRIC" id="fig|1177154.3.peg.1570"/>
<dbReference type="PROSITE" id="PS00329">
    <property type="entry name" value="HSP70_2"/>
    <property type="match status" value="1"/>
</dbReference>
<evidence type="ECO:0000256" key="2">
    <source>
        <dbReference type="ARBA" id="ARBA00014415"/>
    </source>
</evidence>
<keyword evidence="4 8" id="KW-0547">Nucleotide-binding</keyword>
<keyword evidence="3 8" id="KW-0597">Phosphoprotein</keyword>
<dbReference type="CDD" id="cd10234">
    <property type="entry name" value="ASKHA_NBD_HSP70_DnaK-like"/>
    <property type="match status" value="1"/>
</dbReference>
<evidence type="ECO:0000313" key="11">
    <source>
        <dbReference type="EMBL" id="KGD65104.1"/>
    </source>
</evidence>
<comment type="induction">
    <text evidence="8">By stress conditions e.g. heat shock.</text>
</comment>
<dbReference type="FunFam" id="3.30.420.40:FF:000004">
    <property type="entry name" value="Molecular chaperone DnaK"/>
    <property type="match status" value="1"/>
</dbReference>
<evidence type="ECO:0000313" key="12">
    <source>
        <dbReference type="Proteomes" id="UP000029444"/>
    </source>
</evidence>
<dbReference type="HAMAP" id="MF_00332">
    <property type="entry name" value="DnaK"/>
    <property type="match status" value="1"/>
</dbReference>
<accession>A0A095SLC4</accession>
<protein>
    <recommendedName>
        <fullName evidence="2 8">Chaperone protein DnaK</fullName>
    </recommendedName>
    <alternativeName>
        <fullName evidence="8">HSP70</fullName>
    </alternativeName>
    <alternativeName>
        <fullName evidence="8">Heat shock 70 kDa protein</fullName>
    </alternativeName>
    <alternativeName>
        <fullName evidence="8">Heat shock protein 70</fullName>
    </alternativeName>
</protein>
<dbReference type="Gene3D" id="3.30.420.40">
    <property type="match status" value="2"/>
</dbReference>
<feature type="compositionally biased region" description="Low complexity" evidence="10">
    <location>
        <begin position="607"/>
        <end position="624"/>
    </location>
</feature>
<dbReference type="Gene3D" id="3.90.640.10">
    <property type="entry name" value="Actin, Chain A, domain 4"/>
    <property type="match status" value="1"/>
</dbReference>
<evidence type="ECO:0000256" key="4">
    <source>
        <dbReference type="ARBA" id="ARBA00022741"/>
    </source>
</evidence>
<dbReference type="SUPFAM" id="SSF100934">
    <property type="entry name" value="Heat shock protein 70kD (HSP70), C-terminal subdomain"/>
    <property type="match status" value="1"/>
</dbReference>
<dbReference type="FunFam" id="1.20.1270.10:FF:000001">
    <property type="entry name" value="Molecular chaperone DnaK"/>
    <property type="match status" value="1"/>
</dbReference>
<dbReference type="FunFam" id="3.90.640.10:FF:000003">
    <property type="entry name" value="Molecular chaperone DnaK"/>
    <property type="match status" value="1"/>
</dbReference>
<organism evidence="11 12">
    <name type="scientific">Alcanivorax nanhaiticus</name>
    <dbReference type="NCBI Taxonomy" id="1177154"/>
    <lineage>
        <taxon>Bacteria</taxon>
        <taxon>Pseudomonadati</taxon>
        <taxon>Pseudomonadota</taxon>
        <taxon>Gammaproteobacteria</taxon>
        <taxon>Oceanospirillales</taxon>
        <taxon>Alcanivoracaceae</taxon>
        <taxon>Alcanivorax</taxon>
    </lineage>
</organism>
<comment type="function">
    <text evidence="8">Acts as a chaperone.</text>
</comment>
<dbReference type="SUPFAM" id="SSF100920">
    <property type="entry name" value="Heat shock protein 70kD (HSP70), peptide-binding domain"/>
    <property type="match status" value="1"/>
</dbReference>
<dbReference type="EMBL" id="ARXV01000005">
    <property type="protein sequence ID" value="KGD65104.1"/>
    <property type="molecule type" value="Genomic_DNA"/>
</dbReference>